<dbReference type="Pfam" id="PF11523">
    <property type="entry name" value="DUF3223"/>
    <property type="match status" value="1"/>
</dbReference>
<gene>
    <name evidence="1" type="ORF">H4C44_13490</name>
</gene>
<name>A0A7W2PTF4_9PSED</name>
<dbReference type="EMBL" id="JACGCU010000020">
    <property type="protein sequence ID" value="MBA6060185.1"/>
    <property type="molecule type" value="Genomic_DNA"/>
</dbReference>
<dbReference type="AlphaFoldDB" id="A0A7W2PTF4"/>
<dbReference type="Proteomes" id="UP000556620">
    <property type="component" value="Unassembled WGS sequence"/>
</dbReference>
<accession>A0A7W2PTF4</accession>
<organism evidence="1 2">
    <name type="scientific">Pseudomonas juntendi</name>
    <dbReference type="NCBI Taxonomy" id="2666183"/>
    <lineage>
        <taxon>Bacteria</taxon>
        <taxon>Pseudomonadati</taxon>
        <taxon>Pseudomonadota</taxon>
        <taxon>Gammaproteobacteria</taxon>
        <taxon>Pseudomonadales</taxon>
        <taxon>Pseudomonadaceae</taxon>
        <taxon>Pseudomonas</taxon>
    </lineage>
</organism>
<evidence type="ECO:0000313" key="2">
    <source>
        <dbReference type="Proteomes" id="UP000556620"/>
    </source>
</evidence>
<sequence>MSYLLDDEWFSTKNDVRDRCRQILARTPDGTLVEEADADFLFCLFRHHDEWEEKSGEGVQAIATQMTAHGTRCFVLRRHCGTEVDISFTHSIKLIPSARGQSRQPQRLLDFRAGARTAINQQIRSFRDGALGVASLCPVTGEPVGRWNAAVDHVAPRTFDQLLYDFCLATHTNPLNVVVGSLNGVIATIDDDMLCAAWEKYHLEHARLRLISKTGNLKLPKPSIPWLDLYTFQ</sequence>
<protein>
    <submittedName>
        <fullName evidence="1">DUF3223 domain-containing protein</fullName>
    </submittedName>
</protein>
<comment type="caution">
    <text evidence="1">The sequence shown here is derived from an EMBL/GenBank/DDBJ whole genome shotgun (WGS) entry which is preliminary data.</text>
</comment>
<proteinExistence type="predicted"/>
<dbReference type="RefSeq" id="WP_182367502.1">
    <property type="nucleotide sequence ID" value="NZ_JACGCU010000020.1"/>
</dbReference>
<evidence type="ECO:0000313" key="1">
    <source>
        <dbReference type="EMBL" id="MBA6060185.1"/>
    </source>
</evidence>
<dbReference type="Gene3D" id="3.10.450.40">
    <property type="match status" value="1"/>
</dbReference>
<reference evidence="1 2" key="1">
    <citation type="submission" date="2020-07" db="EMBL/GenBank/DDBJ databases">
        <title>Diversity of carbapenemase encoding genes among Pseudomonas putida group clinical isolates in a tertiary Brazilian hospital.</title>
        <authorList>
            <person name="Alberto-Lei F."/>
            <person name="Nodari C.S."/>
            <person name="Streling A.P."/>
            <person name="Paulino J.T."/>
            <person name="Bessa-Neto F.O."/>
            <person name="Cayo R."/>
            <person name="Gales A.C."/>
        </authorList>
    </citation>
    <scope>NUCLEOTIDE SEQUENCE [LARGE SCALE GENOMIC DNA]</scope>
    <source>
        <strain evidence="1 2">14535</strain>
    </source>
</reference>